<evidence type="ECO:0000313" key="13">
    <source>
        <dbReference type="EMBL" id="ESR23219.1"/>
    </source>
</evidence>
<keyword evidence="7 11" id="KW-0012">Acyltransferase</keyword>
<evidence type="ECO:0000256" key="3">
    <source>
        <dbReference type="ARBA" id="ARBA00009381"/>
    </source>
</evidence>
<name>V4RCU5_9HYPH</name>
<dbReference type="RefSeq" id="WP_023433405.1">
    <property type="nucleotide sequence ID" value="NZ_AWXZ01000039.1"/>
</dbReference>
<feature type="binding site" evidence="10">
    <location>
        <begin position="433"/>
        <end position="434"/>
    </location>
    <ligand>
        <name>L-glutamate</name>
        <dbReference type="ChEBI" id="CHEBI:29985"/>
    </ligand>
</feature>
<dbReference type="NCBIfam" id="TIGR00066">
    <property type="entry name" value="g_glut_trans"/>
    <property type="match status" value="1"/>
</dbReference>
<evidence type="ECO:0000313" key="14">
    <source>
        <dbReference type="Proteomes" id="UP000017819"/>
    </source>
</evidence>
<evidence type="ECO:0000256" key="1">
    <source>
        <dbReference type="ARBA" id="ARBA00001049"/>
    </source>
</evidence>
<dbReference type="GO" id="GO:0103068">
    <property type="term" value="F:leukotriene C4 gamma-glutamyl transferase activity"/>
    <property type="evidence" value="ECO:0007669"/>
    <property type="project" value="UniProtKB-EC"/>
</dbReference>
<evidence type="ECO:0000256" key="5">
    <source>
        <dbReference type="ARBA" id="ARBA00022801"/>
    </source>
</evidence>
<feature type="region of interest" description="Disordered" evidence="12">
    <location>
        <begin position="563"/>
        <end position="583"/>
    </location>
</feature>
<dbReference type="EC" id="2.3.2.2" evidence="11"/>
<dbReference type="PANTHER" id="PTHR43199">
    <property type="entry name" value="GLUTATHIONE HYDROLASE"/>
    <property type="match status" value="1"/>
</dbReference>
<dbReference type="EMBL" id="AWXZ01000039">
    <property type="protein sequence ID" value="ESR23219.1"/>
    <property type="molecule type" value="Genomic_DNA"/>
</dbReference>
<feature type="binding site" evidence="10">
    <location>
        <position position="455"/>
    </location>
    <ligand>
        <name>L-glutamate</name>
        <dbReference type="ChEBI" id="CHEBI:29985"/>
    </ligand>
</feature>
<dbReference type="InterPro" id="IPR043138">
    <property type="entry name" value="GGT_lsub"/>
</dbReference>
<sequence>MSARDWRRLSPVDLACEKRPASGAGGMVVTNHPLGTAAGAEILSAGGNAVDAAVASLLALTVVEPMMVGIAGGGLSHLRLADGRHLVFDAMSTAPGAAHATCFEPVSDEPPNHMETVGRRSAVGPTAVAVPGNLLGWWTMQQRFGRLPFADVVDPAIRLAARGFAITHYLAGAIGESREDLARDPVISSILLPGGEPPKPGERLAQPGYAESLRLIAREGAAALHGGELGRALVARIRAGTEDDGWLSEEDLESYRVMEREPVVGTYRGHEIVGPPPPASSGVHVTQMLNIVEGFDVRAMGFGTPDTLHLMAEAIRIAFADRVKTSGDPDFVDVPVERLTSKAYAEECRRQIDFGSAGPAPTATAPYESRDTTHVTVADREGNVVTATHTINGIFGARFMVPEAGFIPNNYMSNFDPHPGRALSVAPGKRVPTSMAPMMVLKDGRPLYALGLPGGLRIFPSAFQAIVNLVDHRMGLQEAVEAPRLWTQGQEVEIEKAYAEAGAEEALAASGHEVKVVPHIGGGMNAIAFEQDGTMTGAACWRADGTVMALGGGLARPGVRFWPDRVPPSGGEAEDAEPRRPAG</sequence>
<dbReference type="Pfam" id="PF01019">
    <property type="entry name" value="G_glu_transpept"/>
    <property type="match status" value="1"/>
</dbReference>
<comment type="similarity">
    <text evidence="3 11">Belongs to the gamma-glutamyltransferase family.</text>
</comment>
<keyword evidence="11" id="KW-0317">Glutathione biosynthesis</keyword>
<feature type="active site" description="Nucleophile" evidence="9">
    <location>
        <position position="372"/>
    </location>
</feature>
<comment type="catalytic activity">
    <reaction evidence="2 11">
        <text>glutathione + H2O = L-cysteinylglycine + L-glutamate</text>
        <dbReference type="Rhea" id="RHEA:28807"/>
        <dbReference type="ChEBI" id="CHEBI:15377"/>
        <dbReference type="ChEBI" id="CHEBI:29985"/>
        <dbReference type="ChEBI" id="CHEBI:57925"/>
        <dbReference type="ChEBI" id="CHEBI:61694"/>
        <dbReference type="EC" id="3.4.19.13"/>
    </reaction>
</comment>
<dbReference type="GO" id="GO:0006751">
    <property type="term" value="P:glutathione catabolic process"/>
    <property type="evidence" value="ECO:0007669"/>
    <property type="project" value="UniProtKB-UniRule"/>
</dbReference>
<accession>V4RCU5</accession>
<evidence type="ECO:0000256" key="7">
    <source>
        <dbReference type="ARBA" id="ARBA00023315"/>
    </source>
</evidence>
<comment type="catalytic activity">
    <reaction evidence="1 11">
        <text>an S-substituted glutathione + H2O = an S-substituted L-cysteinylglycine + L-glutamate</text>
        <dbReference type="Rhea" id="RHEA:59468"/>
        <dbReference type="ChEBI" id="CHEBI:15377"/>
        <dbReference type="ChEBI" id="CHEBI:29985"/>
        <dbReference type="ChEBI" id="CHEBI:90779"/>
        <dbReference type="ChEBI" id="CHEBI:143103"/>
        <dbReference type="EC" id="3.4.19.13"/>
    </reaction>
</comment>
<dbReference type="PROSITE" id="PS00462">
    <property type="entry name" value="G_GLU_TRANSPEPTIDASE"/>
    <property type="match status" value="1"/>
</dbReference>
<dbReference type="InterPro" id="IPR029055">
    <property type="entry name" value="Ntn_hydrolases_N"/>
</dbReference>
<comment type="caution">
    <text evidence="13">The sequence shown here is derived from an EMBL/GenBank/DDBJ whole genome shotgun (WGS) entry which is preliminary data.</text>
</comment>
<dbReference type="GO" id="GO:0006750">
    <property type="term" value="P:glutathione biosynthetic process"/>
    <property type="evidence" value="ECO:0007669"/>
    <property type="project" value="UniProtKB-KW"/>
</dbReference>
<evidence type="ECO:0000256" key="6">
    <source>
        <dbReference type="ARBA" id="ARBA00023145"/>
    </source>
</evidence>
<proteinExistence type="inferred from homology"/>
<dbReference type="PATRIC" id="fig|631454.5.peg.3247"/>
<evidence type="ECO:0000256" key="10">
    <source>
        <dbReference type="PIRSR" id="PIRSR600101-2"/>
    </source>
</evidence>
<dbReference type="InterPro" id="IPR055262">
    <property type="entry name" value="GGT_CS"/>
</dbReference>
<dbReference type="eggNOG" id="COG0405">
    <property type="taxonomic scope" value="Bacteria"/>
</dbReference>
<comment type="subunit">
    <text evidence="11">This enzyme consists of two polypeptide chains, which are synthesized in precursor form from a single polypeptide.</text>
</comment>
<comment type="pathway">
    <text evidence="11">Sulfur metabolism; glutathione metabolism.</text>
</comment>
<dbReference type="STRING" id="631454.N177_3287"/>
<dbReference type="Gene3D" id="1.10.246.130">
    <property type="match status" value="1"/>
</dbReference>
<evidence type="ECO:0000256" key="9">
    <source>
        <dbReference type="PIRSR" id="PIRSR600101-1"/>
    </source>
</evidence>
<dbReference type="Gene3D" id="3.60.20.40">
    <property type="match status" value="1"/>
</dbReference>
<dbReference type="UniPathway" id="UPA00204"/>
<keyword evidence="5 11" id="KW-0378">Hydrolase</keyword>
<dbReference type="AlphaFoldDB" id="V4RCU5"/>
<keyword evidence="6 11" id="KW-0865">Zymogen</keyword>
<evidence type="ECO:0000256" key="4">
    <source>
        <dbReference type="ARBA" id="ARBA00022679"/>
    </source>
</evidence>
<feature type="binding site" evidence="10">
    <location>
        <begin position="390"/>
        <end position="392"/>
    </location>
    <ligand>
        <name>L-glutamate</name>
        <dbReference type="ChEBI" id="CHEBI:29985"/>
    </ligand>
</feature>
<comment type="catalytic activity">
    <reaction evidence="8 11">
        <text>an N-terminal (5-L-glutamyl)-[peptide] + an alpha-amino acid = 5-L-glutamyl amino acid + an N-terminal L-alpha-aminoacyl-[peptide]</text>
        <dbReference type="Rhea" id="RHEA:23904"/>
        <dbReference type="Rhea" id="RHEA-COMP:9780"/>
        <dbReference type="Rhea" id="RHEA-COMP:9795"/>
        <dbReference type="ChEBI" id="CHEBI:77644"/>
        <dbReference type="ChEBI" id="CHEBI:78597"/>
        <dbReference type="ChEBI" id="CHEBI:78599"/>
        <dbReference type="ChEBI" id="CHEBI:78608"/>
        <dbReference type="EC" id="2.3.2.2"/>
    </reaction>
</comment>
<dbReference type="InterPro" id="IPR043137">
    <property type="entry name" value="GGT_ssub_C"/>
</dbReference>
<dbReference type="OrthoDB" id="9781342at2"/>
<evidence type="ECO:0000256" key="12">
    <source>
        <dbReference type="SAM" id="MobiDB-lite"/>
    </source>
</evidence>
<dbReference type="PRINTS" id="PR01210">
    <property type="entry name" value="GGTRANSPTASE"/>
</dbReference>
<reference evidence="13 14" key="1">
    <citation type="journal article" date="2014" name="Genome Announc.">
        <title>Draft Genome Sequence of Lutibaculum baratangense Strain AMV1T, Isolated from a Mud Volcano in Andamans, India.</title>
        <authorList>
            <person name="Singh A."/>
            <person name="Sreenivas A."/>
            <person name="Sathyanarayana Reddy G."/>
            <person name="Pinnaka A.K."/>
            <person name="Shivaji S."/>
        </authorList>
    </citation>
    <scope>NUCLEOTIDE SEQUENCE [LARGE SCALE GENOMIC DNA]</scope>
    <source>
        <strain evidence="13 14">AMV1</strain>
    </source>
</reference>
<evidence type="ECO:0000256" key="11">
    <source>
        <dbReference type="RuleBase" id="RU368036"/>
    </source>
</evidence>
<dbReference type="InterPro" id="IPR000101">
    <property type="entry name" value="GGT_peptidase"/>
</dbReference>
<dbReference type="GO" id="GO:0036374">
    <property type="term" value="F:glutathione hydrolase activity"/>
    <property type="evidence" value="ECO:0007669"/>
    <property type="project" value="UniProtKB-UniRule"/>
</dbReference>
<dbReference type="PANTHER" id="PTHR43199:SF1">
    <property type="entry name" value="GLUTATHIONE HYDROLASE PROENZYME"/>
    <property type="match status" value="1"/>
</dbReference>
<keyword evidence="4 11" id="KW-0808">Transferase</keyword>
<gene>
    <name evidence="13" type="ORF">N177_3287</name>
</gene>
<comment type="PTM">
    <text evidence="11">Cleaved by autocatalysis into a large and a small subunit.</text>
</comment>
<dbReference type="Proteomes" id="UP000017819">
    <property type="component" value="Unassembled WGS sequence"/>
</dbReference>
<dbReference type="MEROPS" id="T03.001"/>
<evidence type="ECO:0000256" key="8">
    <source>
        <dbReference type="ARBA" id="ARBA00047417"/>
    </source>
</evidence>
<evidence type="ECO:0000256" key="2">
    <source>
        <dbReference type="ARBA" id="ARBA00001089"/>
    </source>
</evidence>
<dbReference type="InterPro" id="IPR051792">
    <property type="entry name" value="GGT_bact"/>
</dbReference>
<protein>
    <recommendedName>
        <fullName evidence="11">Glutathione hydrolase proenzyme</fullName>
        <ecNumber evidence="11">2.3.2.2</ecNumber>
        <ecNumber evidence="11">3.4.19.13</ecNumber>
    </recommendedName>
    <component>
        <recommendedName>
            <fullName evidence="11">Glutathione hydrolase large chain</fullName>
        </recommendedName>
    </component>
    <component>
        <recommendedName>
            <fullName evidence="11">Glutathione hydrolase small chain</fullName>
        </recommendedName>
    </component>
</protein>
<dbReference type="EC" id="3.4.19.13" evidence="11"/>
<organism evidence="13 14">
    <name type="scientific">Lutibaculum baratangense AMV1</name>
    <dbReference type="NCBI Taxonomy" id="631454"/>
    <lineage>
        <taxon>Bacteria</taxon>
        <taxon>Pseudomonadati</taxon>
        <taxon>Pseudomonadota</taxon>
        <taxon>Alphaproteobacteria</taxon>
        <taxon>Hyphomicrobiales</taxon>
        <taxon>Tepidamorphaceae</taxon>
        <taxon>Lutibaculum</taxon>
    </lineage>
</organism>
<keyword evidence="14" id="KW-1185">Reference proteome</keyword>
<dbReference type="SUPFAM" id="SSF56235">
    <property type="entry name" value="N-terminal nucleophile aminohydrolases (Ntn hydrolases)"/>
    <property type="match status" value="1"/>
</dbReference>